<name>A0ABY7U1A0_9SPHN</name>
<sequence length="102" mass="10945">MWTHVDSNRAYQCLGYAIRSGASKRGPHGEVVPPDRVVAVAREFEDFAKRQDQYGLSALDYAVRHMGSAGTEDDVLLCAELFARFLAGPEGASGADDEGPGS</sequence>
<reference evidence="1 2" key="1">
    <citation type="submission" date="2023-02" db="EMBL/GenBank/DDBJ databases">
        <title>Genome sequence of Novosphingobium humi KACC 19094.</title>
        <authorList>
            <person name="Kim S."/>
            <person name="Heo J."/>
            <person name="Kwon S.-W."/>
        </authorList>
    </citation>
    <scope>NUCLEOTIDE SEQUENCE [LARGE SCALE GENOMIC DNA]</scope>
    <source>
        <strain evidence="1 2">KACC 19094</strain>
    </source>
</reference>
<gene>
    <name evidence="1" type="ORF">PQ457_08060</name>
</gene>
<proteinExistence type="predicted"/>
<accession>A0ABY7U1A0</accession>
<organism evidence="1 2">
    <name type="scientific">Novosphingobium humi</name>
    <dbReference type="NCBI Taxonomy" id="2282397"/>
    <lineage>
        <taxon>Bacteria</taxon>
        <taxon>Pseudomonadati</taxon>
        <taxon>Pseudomonadota</taxon>
        <taxon>Alphaproteobacteria</taxon>
        <taxon>Sphingomonadales</taxon>
        <taxon>Sphingomonadaceae</taxon>
        <taxon>Novosphingobium</taxon>
    </lineage>
</organism>
<evidence type="ECO:0000313" key="2">
    <source>
        <dbReference type="Proteomes" id="UP001218231"/>
    </source>
</evidence>
<protein>
    <submittedName>
        <fullName evidence="1">Uncharacterized protein</fullName>
    </submittedName>
</protein>
<evidence type="ECO:0000313" key="1">
    <source>
        <dbReference type="EMBL" id="WCT78900.1"/>
    </source>
</evidence>
<dbReference type="Proteomes" id="UP001218231">
    <property type="component" value="Chromosome"/>
</dbReference>
<keyword evidence="2" id="KW-1185">Reference proteome</keyword>
<dbReference type="RefSeq" id="WP_273619200.1">
    <property type="nucleotide sequence ID" value="NZ_CP117417.1"/>
</dbReference>
<dbReference type="EMBL" id="CP117417">
    <property type="protein sequence ID" value="WCT78900.1"/>
    <property type="molecule type" value="Genomic_DNA"/>
</dbReference>